<dbReference type="Proteomes" id="UP000758168">
    <property type="component" value="Unassembled WGS sequence"/>
</dbReference>
<dbReference type="EMBL" id="JAGIOB010000001">
    <property type="protein sequence ID" value="MBP2417556.1"/>
    <property type="molecule type" value="Genomic_DNA"/>
</dbReference>
<protein>
    <recommendedName>
        <fullName evidence="3">ABM domain-containing protein</fullName>
    </recommendedName>
</protein>
<evidence type="ECO:0008006" key="3">
    <source>
        <dbReference type="Google" id="ProtNLM"/>
    </source>
</evidence>
<comment type="caution">
    <text evidence="1">The sequence shown here is derived from an EMBL/GenBank/DDBJ whole genome shotgun (WGS) entry which is preliminary data.</text>
</comment>
<organism evidence="1 2">
    <name type="scientific">Microlunatus capsulatus</name>
    <dbReference type="NCBI Taxonomy" id="99117"/>
    <lineage>
        <taxon>Bacteria</taxon>
        <taxon>Bacillati</taxon>
        <taxon>Actinomycetota</taxon>
        <taxon>Actinomycetes</taxon>
        <taxon>Propionibacteriales</taxon>
        <taxon>Propionibacteriaceae</taxon>
        <taxon>Microlunatus</taxon>
    </lineage>
</organism>
<proteinExistence type="predicted"/>
<gene>
    <name evidence="1" type="ORF">JOF54_002478</name>
</gene>
<name>A0ABS4Z924_9ACTN</name>
<sequence length="204" mass="21621">MFVQVVRGVVADPVATFARLDDWLENLAPGATGWLGTTAGVTADRELVSFVRFASEADARRSSDRVEQGLWWAGSVLLFTGDVVFDNYDDVEVLGDGGADGAGSVEVLLGRARPGRSGDLAARLAALSADPAAAAIGGLLGRHDDGRFVHAVWFCRTAPPRSRPVLDPDALLERRALGAEARVLRLEQLWFGSPERAGRPGSAA</sequence>
<accession>A0ABS4Z924</accession>
<keyword evidence="2" id="KW-1185">Reference proteome</keyword>
<evidence type="ECO:0000313" key="2">
    <source>
        <dbReference type="Proteomes" id="UP000758168"/>
    </source>
</evidence>
<dbReference type="RefSeq" id="WP_210056224.1">
    <property type="nucleotide sequence ID" value="NZ_BAAAMH010000003.1"/>
</dbReference>
<reference evidence="1 2" key="1">
    <citation type="submission" date="2021-03" db="EMBL/GenBank/DDBJ databases">
        <title>Sequencing the genomes of 1000 actinobacteria strains.</title>
        <authorList>
            <person name="Klenk H.-P."/>
        </authorList>
    </citation>
    <scope>NUCLEOTIDE SEQUENCE [LARGE SCALE GENOMIC DNA]</scope>
    <source>
        <strain evidence="1 2">DSM 12936</strain>
    </source>
</reference>
<evidence type="ECO:0000313" key="1">
    <source>
        <dbReference type="EMBL" id="MBP2417556.1"/>
    </source>
</evidence>